<dbReference type="GeneID" id="10492925"/>
<evidence type="ECO:0000313" key="2">
    <source>
        <dbReference type="EMBL" id="AEB94839.1"/>
    </source>
</evidence>
<proteinExistence type="predicted"/>
<dbReference type="KEGG" id="mcn:Mcup_0734"/>
<evidence type="ECO:0008006" key="4">
    <source>
        <dbReference type="Google" id="ProtNLM"/>
    </source>
</evidence>
<evidence type="ECO:0000313" key="3">
    <source>
        <dbReference type="Proteomes" id="UP000007812"/>
    </source>
</evidence>
<sequence length="154" mass="17243">MKLVAHYVFTTGVLALLSSPILGFYEAVTISFFISWTGNTLIDRLGHELKGGYIRRTPRTHTLFRSLLWGVLPSIPLFIIFLNPLYLVMGGISGPSHLLLDVFTEKGIYRKKNGRWIRFALAHFSYNNPLVNGLAILIGGGLIYLALILQSRPI</sequence>
<organism evidence="2 3">
    <name type="scientific">Metallosphaera cuprina (strain Ar-4)</name>
    <dbReference type="NCBI Taxonomy" id="1006006"/>
    <lineage>
        <taxon>Archaea</taxon>
        <taxon>Thermoproteota</taxon>
        <taxon>Thermoprotei</taxon>
        <taxon>Sulfolobales</taxon>
        <taxon>Sulfolobaceae</taxon>
        <taxon>Metallosphaera</taxon>
    </lineage>
</organism>
<name>F4G1V0_METCR</name>
<keyword evidence="1" id="KW-0812">Transmembrane</keyword>
<dbReference type="AlphaFoldDB" id="F4G1V0"/>
<gene>
    <name evidence="2" type="ordered locus">Mcup_0734</name>
</gene>
<dbReference type="EMBL" id="CP002656">
    <property type="protein sequence ID" value="AEB94839.1"/>
    <property type="molecule type" value="Genomic_DNA"/>
</dbReference>
<feature type="transmembrane region" description="Helical" evidence="1">
    <location>
        <begin position="130"/>
        <end position="149"/>
    </location>
</feature>
<dbReference type="STRING" id="1006006.Mcup_0734"/>
<evidence type="ECO:0000256" key="1">
    <source>
        <dbReference type="SAM" id="Phobius"/>
    </source>
</evidence>
<dbReference type="HOGENOM" id="CLU_117041_0_0_2"/>
<dbReference type="InterPro" id="IPR009705">
    <property type="entry name" value="DUF1286"/>
</dbReference>
<dbReference type="PATRIC" id="fig|1006006.8.peg.733"/>
<dbReference type="OrthoDB" id="34167at2157"/>
<keyword evidence="1" id="KW-1133">Transmembrane helix</keyword>
<dbReference type="eggNOG" id="arCOG05320">
    <property type="taxonomic scope" value="Archaea"/>
</dbReference>
<accession>F4G1V0</accession>
<keyword evidence="3" id="KW-1185">Reference proteome</keyword>
<dbReference type="Pfam" id="PF06939">
    <property type="entry name" value="DUF1286"/>
    <property type="match status" value="1"/>
</dbReference>
<dbReference type="Proteomes" id="UP000007812">
    <property type="component" value="Chromosome"/>
</dbReference>
<dbReference type="RefSeq" id="WP_013737337.1">
    <property type="nucleotide sequence ID" value="NC_015435.1"/>
</dbReference>
<protein>
    <recommendedName>
        <fullName evidence="4">Membrane-bound metal-dependent hydrolase</fullName>
    </recommendedName>
</protein>
<feature type="transmembrane region" description="Helical" evidence="1">
    <location>
        <begin position="67"/>
        <end position="89"/>
    </location>
</feature>
<keyword evidence="1" id="KW-0472">Membrane</keyword>
<reference evidence="2 3" key="1">
    <citation type="journal article" date="2011" name="J. Bacteriol.">
        <title>Complete genome sequence of Metallosphaera cuprina, a metal sulfide-oxidizing archaeon from a hot spring.</title>
        <authorList>
            <person name="Liu L.J."/>
            <person name="You X.Y."/>
            <person name="Zheng H."/>
            <person name="Wang S."/>
            <person name="Jiang C.Y."/>
            <person name="Liu S.J."/>
        </authorList>
    </citation>
    <scope>NUCLEOTIDE SEQUENCE [LARGE SCALE GENOMIC DNA]</scope>
    <source>
        <strain evidence="2 3">Ar-4</strain>
    </source>
</reference>